<organism evidence="10 11">
    <name type="scientific">Dermatophagoides farinae</name>
    <name type="common">American house dust mite</name>
    <dbReference type="NCBI Taxonomy" id="6954"/>
    <lineage>
        <taxon>Eukaryota</taxon>
        <taxon>Metazoa</taxon>
        <taxon>Ecdysozoa</taxon>
        <taxon>Arthropoda</taxon>
        <taxon>Chelicerata</taxon>
        <taxon>Arachnida</taxon>
        <taxon>Acari</taxon>
        <taxon>Acariformes</taxon>
        <taxon>Sarcoptiformes</taxon>
        <taxon>Astigmata</taxon>
        <taxon>Psoroptidia</taxon>
        <taxon>Analgoidea</taxon>
        <taxon>Pyroglyphidae</taxon>
        <taxon>Dermatophagoidinae</taxon>
        <taxon>Dermatophagoides</taxon>
    </lineage>
</organism>
<keyword evidence="2" id="KW-0812">Transmembrane</keyword>
<keyword evidence="6" id="KW-1133">Transmembrane helix</keyword>
<dbReference type="Pfam" id="PF00028">
    <property type="entry name" value="Cadherin"/>
    <property type="match status" value="2"/>
</dbReference>
<dbReference type="InterPro" id="IPR015919">
    <property type="entry name" value="Cadherin-like_sf"/>
</dbReference>
<dbReference type="GO" id="GO:0007156">
    <property type="term" value="P:homophilic cell adhesion via plasma membrane adhesion molecules"/>
    <property type="evidence" value="ECO:0007669"/>
    <property type="project" value="InterPro"/>
</dbReference>
<evidence type="ECO:0000256" key="4">
    <source>
        <dbReference type="ARBA" id="ARBA00022837"/>
    </source>
</evidence>
<name>A0A922HRV0_DERFA</name>
<dbReference type="InterPro" id="IPR050971">
    <property type="entry name" value="Cadherin-domain_protein"/>
</dbReference>
<dbReference type="Gene3D" id="2.60.40.60">
    <property type="entry name" value="Cadherins"/>
    <property type="match status" value="2"/>
</dbReference>
<dbReference type="PANTHER" id="PTHR24025">
    <property type="entry name" value="DESMOGLEIN FAMILY MEMBER"/>
    <property type="match status" value="1"/>
</dbReference>
<dbReference type="GO" id="GO:0005911">
    <property type="term" value="C:cell-cell junction"/>
    <property type="evidence" value="ECO:0007669"/>
    <property type="project" value="TreeGrafter"/>
</dbReference>
<dbReference type="PROSITE" id="PS50268">
    <property type="entry name" value="CADHERIN_2"/>
    <property type="match status" value="2"/>
</dbReference>
<reference evidence="10" key="2">
    <citation type="journal article" date="2022" name="Res Sq">
        <title>Comparative Genomics Reveals Insights into the Divergent Evolution of Astigmatic Mites and Household Pest Adaptations.</title>
        <authorList>
            <person name="Xiong Q."/>
            <person name="Wan A.T.-Y."/>
            <person name="Liu X.-Y."/>
            <person name="Fung C.S.-H."/>
            <person name="Xiao X."/>
            <person name="Malainual N."/>
            <person name="Hou J."/>
            <person name="Wang L."/>
            <person name="Wang M."/>
            <person name="Yang K."/>
            <person name="Cui Y."/>
            <person name="Leung E."/>
            <person name="Nong W."/>
            <person name="Shin S.-K."/>
            <person name="Au S."/>
            <person name="Jeong K.Y."/>
            <person name="Chew F.T."/>
            <person name="Hui J."/>
            <person name="Leung T.F."/>
            <person name="Tungtrongchitr A."/>
            <person name="Zhong N."/>
            <person name="Liu Z."/>
            <person name="Tsui S."/>
        </authorList>
    </citation>
    <scope>NUCLEOTIDE SEQUENCE</scope>
    <source>
        <strain evidence="10">Derf</strain>
        <tissue evidence="10">Whole organism</tissue>
    </source>
</reference>
<dbReference type="FunFam" id="2.60.40.60:FF:000015">
    <property type="entry name" value="FAT atypical cadherin 1"/>
    <property type="match status" value="1"/>
</dbReference>
<evidence type="ECO:0000256" key="3">
    <source>
        <dbReference type="ARBA" id="ARBA00022737"/>
    </source>
</evidence>
<evidence type="ECO:0000256" key="1">
    <source>
        <dbReference type="ARBA" id="ARBA00004370"/>
    </source>
</evidence>
<evidence type="ECO:0000256" key="7">
    <source>
        <dbReference type="ARBA" id="ARBA00023136"/>
    </source>
</evidence>
<dbReference type="GO" id="GO:0016020">
    <property type="term" value="C:membrane"/>
    <property type="evidence" value="ECO:0007669"/>
    <property type="project" value="UniProtKB-SubCell"/>
</dbReference>
<dbReference type="PANTHER" id="PTHR24025:SF31">
    <property type="entry name" value="NEURAL-CADHERIN"/>
    <property type="match status" value="1"/>
</dbReference>
<dbReference type="FunFam" id="2.60.40.60:FF:000092">
    <property type="entry name" value="Protocadherin 8"/>
    <property type="match status" value="1"/>
</dbReference>
<dbReference type="EMBL" id="ASGP02000006">
    <property type="protein sequence ID" value="KAH9501598.1"/>
    <property type="molecule type" value="Genomic_DNA"/>
</dbReference>
<comment type="caution">
    <text evidence="10">The sequence shown here is derived from an EMBL/GenBank/DDBJ whole genome shotgun (WGS) entry which is preliminary data.</text>
</comment>
<feature type="domain" description="Cadherin" evidence="9">
    <location>
        <begin position="181"/>
        <end position="269"/>
    </location>
</feature>
<dbReference type="GO" id="GO:0005509">
    <property type="term" value="F:calcium ion binding"/>
    <property type="evidence" value="ECO:0007669"/>
    <property type="project" value="UniProtKB-UniRule"/>
</dbReference>
<dbReference type="SMART" id="SM00112">
    <property type="entry name" value="CA"/>
    <property type="match status" value="2"/>
</dbReference>
<evidence type="ECO:0000313" key="10">
    <source>
        <dbReference type="EMBL" id="KAH9501598.1"/>
    </source>
</evidence>
<gene>
    <name evidence="10" type="ORF">DERF_012434</name>
</gene>
<evidence type="ECO:0000256" key="6">
    <source>
        <dbReference type="ARBA" id="ARBA00022989"/>
    </source>
</evidence>
<evidence type="ECO:0000259" key="9">
    <source>
        <dbReference type="PROSITE" id="PS50268"/>
    </source>
</evidence>
<evidence type="ECO:0000256" key="8">
    <source>
        <dbReference type="PROSITE-ProRule" id="PRU00043"/>
    </source>
</evidence>
<feature type="domain" description="Cadherin" evidence="9">
    <location>
        <begin position="73"/>
        <end position="180"/>
    </location>
</feature>
<keyword evidence="4 8" id="KW-0106">Calcium</keyword>
<evidence type="ECO:0000313" key="11">
    <source>
        <dbReference type="Proteomes" id="UP000790347"/>
    </source>
</evidence>
<dbReference type="Proteomes" id="UP000790347">
    <property type="component" value="Unassembled WGS sequence"/>
</dbReference>
<keyword evidence="5" id="KW-0130">Cell adhesion</keyword>
<protein>
    <recommendedName>
        <fullName evidence="9">Cadherin domain-containing protein</fullName>
    </recommendedName>
</protein>
<evidence type="ECO:0000256" key="5">
    <source>
        <dbReference type="ARBA" id="ARBA00022889"/>
    </source>
</evidence>
<dbReference type="CDD" id="cd11304">
    <property type="entry name" value="Cadherin_repeat"/>
    <property type="match status" value="2"/>
</dbReference>
<keyword evidence="11" id="KW-1185">Reference proteome</keyword>
<dbReference type="InterPro" id="IPR002126">
    <property type="entry name" value="Cadherin-like_dom"/>
</dbReference>
<comment type="subcellular location">
    <subcellularLocation>
        <location evidence="1">Membrane</location>
    </subcellularLocation>
</comment>
<keyword evidence="3" id="KW-0677">Repeat</keyword>
<accession>A0A922HRV0</accession>
<keyword evidence="7" id="KW-0472">Membrane</keyword>
<sequence>MGIQSTKISTSVIIETYVLHRSISCFLCRTSIFFQTKIWLIYLSVFLNHRVTINTRQDNQYKIITEIPDISGLNPDVSFSIAESNYTNDKVKLGVLRARDEDIGKNGLVEYLISSNVASDFPFSIDVHMGELFAQGFIDLEQREIYTFEVTALDYGEPPNNSTVKVKITILNKNDERPHFYTDPYLAHVPENLDPGHKVTQIAVFDPDLGENGQVFYKLGPGHDNKFSIDGKDGTVWTLSTLDFEKNFYNITVITYDKGNLSLSSAAIIISVFFCSKLLK</sequence>
<dbReference type="PRINTS" id="PR00205">
    <property type="entry name" value="CADHERIN"/>
</dbReference>
<dbReference type="AlphaFoldDB" id="A0A922HRV0"/>
<proteinExistence type="predicted"/>
<dbReference type="SUPFAM" id="SSF49313">
    <property type="entry name" value="Cadherin-like"/>
    <property type="match status" value="2"/>
</dbReference>
<reference evidence="10" key="1">
    <citation type="submission" date="2013-05" db="EMBL/GenBank/DDBJ databases">
        <authorList>
            <person name="Yim A.K.Y."/>
            <person name="Chan T.F."/>
            <person name="Ji K.M."/>
            <person name="Liu X.Y."/>
            <person name="Zhou J.W."/>
            <person name="Li R.Q."/>
            <person name="Yang K.Y."/>
            <person name="Li J."/>
            <person name="Li M."/>
            <person name="Law P.T.W."/>
            <person name="Wu Y.L."/>
            <person name="Cai Z.L."/>
            <person name="Qin H."/>
            <person name="Bao Y."/>
            <person name="Leung R.K.K."/>
            <person name="Ng P.K.S."/>
            <person name="Zou J."/>
            <person name="Zhong X.J."/>
            <person name="Ran P.X."/>
            <person name="Zhong N.S."/>
            <person name="Liu Z.G."/>
            <person name="Tsui S.K.W."/>
        </authorList>
    </citation>
    <scope>NUCLEOTIDE SEQUENCE</scope>
    <source>
        <strain evidence="10">Derf</strain>
        <tissue evidence="10">Whole organism</tissue>
    </source>
</reference>
<evidence type="ECO:0000256" key="2">
    <source>
        <dbReference type="ARBA" id="ARBA00022692"/>
    </source>
</evidence>